<evidence type="ECO:0000313" key="2">
    <source>
        <dbReference type="Proteomes" id="UP000785200"/>
    </source>
</evidence>
<accession>A0A9P6VMB5</accession>
<protein>
    <submittedName>
        <fullName evidence="1">Cercosporin toxin biosynthesis cluster 6</fullName>
    </submittedName>
</protein>
<keyword evidence="2" id="KW-1185">Reference proteome</keyword>
<evidence type="ECO:0000313" key="1">
    <source>
        <dbReference type="EMBL" id="KAG0650642.1"/>
    </source>
</evidence>
<dbReference type="OrthoDB" id="2735536at2759"/>
<dbReference type="EMBL" id="VNKQ01000005">
    <property type="protein sequence ID" value="KAG0650642.1"/>
    <property type="molecule type" value="Genomic_DNA"/>
</dbReference>
<name>A0A9P6VMB5_9HELO</name>
<comment type="caution">
    <text evidence="1">The sequence shown here is derived from an EMBL/GenBank/DDBJ whole genome shotgun (WGS) entry which is preliminary data.</text>
</comment>
<dbReference type="InterPro" id="IPR036291">
    <property type="entry name" value="NAD(P)-bd_dom_sf"/>
</dbReference>
<dbReference type="Gene3D" id="3.40.50.720">
    <property type="entry name" value="NAD(P)-binding Rossmann-like Domain"/>
    <property type="match status" value="1"/>
</dbReference>
<dbReference type="SUPFAM" id="SSF51735">
    <property type="entry name" value="NAD(P)-binding Rossmann-fold domains"/>
    <property type="match status" value="1"/>
</dbReference>
<reference evidence="1" key="1">
    <citation type="submission" date="2019-07" db="EMBL/GenBank/DDBJ databases">
        <title>Hyphodiscus hymeniophilus genome sequencing and assembly.</title>
        <authorList>
            <person name="Kramer G."/>
            <person name="Nodwell J."/>
        </authorList>
    </citation>
    <scope>NUCLEOTIDE SEQUENCE</scope>
    <source>
        <strain evidence="1">ATCC 34498</strain>
    </source>
</reference>
<dbReference type="Proteomes" id="UP000785200">
    <property type="component" value="Unassembled WGS sequence"/>
</dbReference>
<gene>
    <name evidence="1" type="ORF">D0Z07_2238</name>
</gene>
<proteinExistence type="predicted"/>
<dbReference type="AlphaFoldDB" id="A0A9P6VMB5"/>
<organism evidence="1 2">
    <name type="scientific">Hyphodiscus hymeniophilus</name>
    <dbReference type="NCBI Taxonomy" id="353542"/>
    <lineage>
        <taxon>Eukaryota</taxon>
        <taxon>Fungi</taxon>
        <taxon>Dikarya</taxon>
        <taxon>Ascomycota</taxon>
        <taxon>Pezizomycotina</taxon>
        <taxon>Leotiomycetes</taxon>
        <taxon>Helotiales</taxon>
        <taxon>Hyphodiscaceae</taxon>
        <taxon>Hyphodiscus</taxon>
    </lineage>
</organism>
<sequence>MEAYWASKAFSRITAHNFLSEREPHFEIINLLPTVVIGPDELATSTASLLTGTRALAMAPILGHQIEFPLVGVQVHVDDVARSHIDALKTSVPEDADYIMSSDGIEGIEWDSVKDMVKK</sequence>